<evidence type="ECO:0000313" key="8">
    <source>
        <dbReference type="EMBL" id="MBD2547429.1"/>
    </source>
</evidence>
<evidence type="ECO:0000256" key="6">
    <source>
        <dbReference type="SAM" id="Phobius"/>
    </source>
</evidence>
<evidence type="ECO:0000256" key="1">
    <source>
        <dbReference type="ARBA" id="ARBA00004442"/>
    </source>
</evidence>
<dbReference type="InterPro" id="IPR050330">
    <property type="entry name" value="Bact_OuterMem_StrucFunc"/>
</dbReference>
<keyword evidence="3" id="KW-0998">Cell outer membrane</keyword>
<dbReference type="InterPro" id="IPR036737">
    <property type="entry name" value="OmpA-like_sf"/>
</dbReference>
<feature type="compositionally biased region" description="Low complexity" evidence="5">
    <location>
        <begin position="102"/>
        <end position="132"/>
    </location>
</feature>
<feature type="compositionally biased region" description="Pro residues" evidence="5">
    <location>
        <begin position="137"/>
        <end position="169"/>
    </location>
</feature>
<feature type="transmembrane region" description="Helical" evidence="6">
    <location>
        <begin position="30"/>
        <end position="52"/>
    </location>
</feature>
<protein>
    <submittedName>
        <fullName evidence="8">OmpA family protein</fullName>
    </submittedName>
</protein>
<reference evidence="8 9" key="1">
    <citation type="journal article" date="2020" name="ISME J.">
        <title>Comparative genomics reveals insights into cyanobacterial evolution and habitat adaptation.</title>
        <authorList>
            <person name="Chen M.Y."/>
            <person name="Teng W.K."/>
            <person name="Zhao L."/>
            <person name="Hu C.X."/>
            <person name="Zhou Y.K."/>
            <person name="Han B.P."/>
            <person name="Song L.R."/>
            <person name="Shu W.S."/>
        </authorList>
    </citation>
    <scope>NUCLEOTIDE SEQUENCE [LARGE SCALE GENOMIC DNA]</scope>
    <source>
        <strain evidence="8 9">FACHB-1370</strain>
    </source>
</reference>
<dbReference type="PRINTS" id="PR01021">
    <property type="entry name" value="OMPADOMAIN"/>
</dbReference>
<evidence type="ECO:0000259" key="7">
    <source>
        <dbReference type="PROSITE" id="PS51123"/>
    </source>
</evidence>
<proteinExistence type="predicted"/>
<gene>
    <name evidence="8" type="ORF">H6G72_27105</name>
</gene>
<dbReference type="InterPro" id="IPR006665">
    <property type="entry name" value="OmpA-like"/>
</dbReference>
<evidence type="ECO:0000313" key="9">
    <source>
        <dbReference type="Proteomes" id="UP000641954"/>
    </source>
</evidence>
<dbReference type="EMBL" id="JACJSK010000071">
    <property type="protein sequence ID" value="MBD2547429.1"/>
    <property type="molecule type" value="Genomic_DNA"/>
</dbReference>
<dbReference type="Pfam" id="PF00691">
    <property type="entry name" value="OmpA"/>
    <property type="match status" value="1"/>
</dbReference>
<keyword evidence="9" id="KW-1185">Reference proteome</keyword>
<keyword evidence="2 4" id="KW-0472">Membrane</keyword>
<dbReference type="PANTHER" id="PTHR30329">
    <property type="entry name" value="STATOR ELEMENT OF FLAGELLAR MOTOR COMPLEX"/>
    <property type="match status" value="1"/>
</dbReference>
<feature type="domain" description="OmpA-like" evidence="7">
    <location>
        <begin position="200"/>
        <end position="323"/>
    </location>
</feature>
<evidence type="ECO:0000256" key="4">
    <source>
        <dbReference type="PROSITE-ProRule" id="PRU00473"/>
    </source>
</evidence>
<organism evidence="8 9">
    <name type="scientific">Planktothricoides raciborskii FACHB-1370</name>
    <dbReference type="NCBI Taxonomy" id="2949576"/>
    <lineage>
        <taxon>Bacteria</taxon>
        <taxon>Bacillati</taxon>
        <taxon>Cyanobacteriota</taxon>
        <taxon>Cyanophyceae</taxon>
        <taxon>Oscillatoriophycideae</taxon>
        <taxon>Oscillatoriales</taxon>
        <taxon>Oscillatoriaceae</taxon>
        <taxon>Planktothricoides</taxon>
    </lineage>
</organism>
<accession>A0ABR8EKJ9</accession>
<dbReference type="SUPFAM" id="SSF103088">
    <property type="entry name" value="OmpA-like"/>
    <property type="match status" value="1"/>
</dbReference>
<comment type="caution">
    <text evidence="8">The sequence shown here is derived from an EMBL/GenBank/DDBJ whole genome shotgun (WGS) entry which is preliminary data.</text>
</comment>
<dbReference type="InterPro" id="IPR006664">
    <property type="entry name" value="OMP_bac"/>
</dbReference>
<keyword evidence="6" id="KW-1133">Transmembrane helix</keyword>
<dbReference type="RefSeq" id="WP_190880579.1">
    <property type="nucleotide sequence ID" value="NZ_JACJSK010000071.1"/>
</dbReference>
<evidence type="ECO:0000256" key="3">
    <source>
        <dbReference type="ARBA" id="ARBA00023237"/>
    </source>
</evidence>
<sequence length="404" mass="44990">MHQRPYQKKNCHSREGGNPRIYGEERKVQLIMFTYLILWRNVIVALFLLLFASACQGFGKRYPKVTTVESEPVPVTTLIEVEPVATTTFEVVGGDTTTTLETSVQTVSTTELNSEAQPTTQTEVETQPIPTTAIESDPPPTTTTTTPPPVPEKPEPEPPTPPPVPPVPVEPSQVETEPVPATTTEVEETLTELNAERTIEGIKINLQDNILFEFDKYAVRSVAKPTLAKINQLLKHYKDAQVFIYGHTDSKGDDAYNLDLSNKRAAAVKYYFVNVFNEEATRLQTKGFGESKPIAPNNNPNGSDNPAGREKNRRVEFIIKTQTRTVVRSPGEDPFRDAVNSAQNAAVLVQNAKTAADWNKAANKWLEAIELMKEVPKSSANYQIAQQRIGQYHKNLDYAEKKAR</sequence>
<keyword evidence="6" id="KW-0812">Transmembrane</keyword>
<evidence type="ECO:0000256" key="5">
    <source>
        <dbReference type="SAM" id="MobiDB-lite"/>
    </source>
</evidence>
<feature type="region of interest" description="Disordered" evidence="5">
    <location>
        <begin position="287"/>
        <end position="311"/>
    </location>
</feature>
<dbReference type="CDD" id="cd07185">
    <property type="entry name" value="OmpA_C-like"/>
    <property type="match status" value="1"/>
</dbReference>
<feature type="compositionally biased region" description="Low complexity" evidence="5">
    <location>
        <begin position="170"/>
        <end position="183"/>
    </location>
</feature>
<dbReference type="PANTHER" id="PTHR30329:SF21">
    <property type="entry name" value="LIPOPROTEIN YIAD-RELATED"/>
    <property type="match status" value="1"/>
</dbReference>
<dbReference type="Gene3D" id="3.30.1330.60">
    <property type="entry name" value="OmpA-like domain"/>
    <property type="match status" value="1"/>
</dbReference>
<comment type="subcellular location">
    <subcellularLocation>
        <location evidence="1">Cell outer membrane</location>
    </subcellularLocation>
</comment>
<feature type="region of interest" description="Disordered" evidence="5">
    <location>
        <begin position="102"/>
        <end position="183"/>
    </location>
</feature>
<dbReference type="PROSITE" id="PS51123">
    <property type="entry name" value="OMPA_2"/>
    <property type="match status" value="1"/>
</dbReference>
<evidence type="ECO:0000256" key="2">
    <source>
        <dbReference type="ARBA" id="ARBA00023136"/>
    </source>
</evidence>
<name>A0ABR8EKJ9_9CYAN</name>
<dbReference type="Proteomes" id="UP000641954">
    <property type="component" value="Unassembled WGS sequence"/>
</dbReference>